<evidence type="ECO:0000313" key="2">
    <source>
        <dbReference type="EMBL" id="CAE7479208.1"/>
    </source>
</evidence>
<dbReference type="Proteomes" id="UP000601435">
    <property type="component" value="Unassembled WGS sequence"/>
</dbReference>
<name>A0A812SKF9_9DINO</name>
<feature type="compositionally biased region" description="Acidic residues" evidence="1">
    <location>
        <begin position="1486"/>
        <end position="1498"/>
    </location>
</feature>
<gene>
    <name evidence="2" type="ORF">SNEC2469_LOCUS13543</name>
</gene>
<feature type="region of interest" description="Disordered" evidence="1">
    <location>
        <begin position="972"/>
        <end position="994"/>
    </location>
</feature>
<evidence type="ECO:0000256" key="1">
    <source>
        <dbReference type="SAM" id="MobiDB-lite"/>
    </source>
</evidence>
<sequence>GVQQEHLGNLLLPEGLGPAGLGHSFDTALQVPVGICYLIMNSVWQTLALAPSGKWDTDCDALPLIVEVRRAANACELKGEELQTFVPASSLQPTHQFFSLLADDLCEWGRAIIAASSQQEETRESLEQYVIWLNSMREATAKKRVMEHAWEASTKGATISRARLYLDAAFMSYMREKHERLIDEEAVFFALTDSSPQGFQNWLLTETFGVAGGHDLSHAAEVFFDLAFLSKRQSEMRDNEERLSVEDLQNILERTEVIRRAFMHHTFPPTGLGVRHTTLSHKVHAYLHSLRLEHSSWELLQKFLKRTFTYTSDMGTEGSFNLTRVDVPSYFGYWPDQSSNSHLALEFQDADDIAAEEEDDEGGVGPVAEAASAECHSLDLSSSLWVPGMFHIIDNATKDVLRKSDVWCSDVKGMLESVLLFFNAFHRRKWFIAKCCVRQFQAWSVFFEAAAPKLEGGRAWGVVSEGMSWVLERKLMLQQAWSADALLQTGAPAEESDRADPGETTKLVSRVDEALNSPVFWAYLGVCSCIIDILDRVTSWTQGCACHGSHVRAQLQPLLRGLGPLSCPMRGRRAPEIVEGALHRFIDGLFQFNDSQVTLVHVAGLEQDLKTRLMLDWSAMKVHLRMQFDLKLSSWKQLPLSTLALGHFDVSVAQRLMWTCLVQWENLTEEQKSNARSHTKQLFQDRRQEVLSFVRGEDRTAFARTRACCAFVPILEQSIERRHAILHQHLKSAPHHSAHFVSLCERKDEVLSVISEGRGAERLAELCEFTRSAPLVAQSLGLARHEDFVSYLNPENESLSLSTPHCLVAAVVYRCDLRTQYTNLPACDKKPYNPWVLPVQNQRPALMDGDDAAAPAGSSDPAPGQVESCGSEHLRQMLGFHAWSHLRTGAGPRDFFSLTPDQALPVNSDMLMVPFSGAITGSGSQEEPSRLPLSLCDGPKGVEVQMEFADDAGVPDEPNDLSGLALALPGASNPAEHVPLSSPSSGSKPPPSQPVLFRIVSGAPGQKKLAQTDQALQIGGGHMAVERCEVHELDYPRRQVSVYISHGDCESELLQRPASFESCLAWTVLHTKAAFRNVRISSAAQGALDEVLKDLQAVGLVQEWVGDDGSSESEWALSSKGLDGLCQVAVLHEPVSLLSLPTSRSDAKPLEQMTVLELVMRLQAAGFQLEVRSTDLRAEPVPFNVSSQRPKKWYMRDKSLDVSRQAVLMLEDAGTTHDAGQEQEPTEPRQRKRAIRAIENRGPAESDEPSAPSAAAAPAAIADAPARVGGPGRSRQVHAKSFRWGAAMFTYKEPNAYQVKCPRMCTHRHSAGHQTSCTKTRSFASGSAEAEALVIRELKYWVSQAKSFASRTDHMKKCKFESPPDDAELETLKIASDYETEDENLRPVVKRAPQLDGDIFFRAGEEEIKNMMQELAASRGHGRVENATVNMAVSPSAYVNIGKYEALQESRADIRSGAFLGDLDQNPEYRAKAAADDLKMQFLSEQEDDDGDMEEGAEDDHVQEPDDEELDDDLLDDVERSSYGKECKKAYNNIDKQEAKETQKKGERWQRWQETKRCGGAKLNAIIMRYPDTVEASRGSGVKRGKFDLAYHFEQMDSVAKVGSGEKLVYMPFSKWCKHGPKELGLDIQETKQMWLRKKKTLPQSQHRKTSKGVLLLPMPYEIFIVGENSTEHRKGMRLEGQKHKKPSAEQIQKLEKHVNSGHLGFGDEAFSKVGGRQLLNHVHSGGPLLFAPDGDSVYGAGENFREDMLAESQCFGRLAHAGDDSAEKEPQVKDERAEEQQNKKIKKKAYDVAANRNGLLLKVGNQLKKAVEDQLATAVKECDENLQKIKDTFSGNDLKFFDDNVATVHARQEIAKALQSQEPSGTVDLRNIIAQQKGEKRLSVDDIDELKTLRDAVQFVEDQARGAETEDGIKQAGQLLKETIATFKRVVAAVNRAAADLRRAGDQKVKKAEADIVRKRKQDEAKQMKDLKEFQKKMKQGSGADGPLPGLWVTGPMTEKLCQPLLVYESLDALKKEFKADGQLHDGKPYIVKFNATGNIKTELDKGSVKGFLQIFETQFPLSKQAREKGRVQSVQSIMKVESTNKIKELMLEFVSSKSVCFQSASGPGQDAATKGPNSDLDCLHTYGFTSSMRFSGTEYMGMSALRYSVKGDREVVIVNAAEMWPIVREHHAEEAAKLSAEKNVTSFMGEKLMYAQVEDAWVQALFKEESAIMWKGIVPEGSFFVPAGVLLLERSINNRLGMGLHMALDDTSKCSVNNLDVLLAAHMMYADANDRLAVRWRDVLSRAKKPAQAAGTVAPPS</sequence>
<dbReference type="EMBL" id="CAJNJA010021609">
    <property type="protein sequence ID" value="CAE7479208.1"/>
    <property type="molecule type" value="Genomic_DNA"/>
</dbReference>
<comment type="caution">
    <text evidence="2">The sequence shown here is derived from an EMBL/GenBank/DDBJ whole genome shotgun (WGS) entry which is preliminary data.</text>
</comment>
<feature type="compositionally biased region" description="Basic and acidic residues" evidence="1">
    <location>
        <begin position="1763"/>
        <end position="1783"/>
    </location>
</feature>
<feature type="compositionally biased region" description="Low complexity" evidence="1">
    <location>
        <begin position="852"/>
        <end position="864"/>
    </location>
</feature>
<evidence type="ECO:0000313" key="3">
    <source>
        <dbReference type="Proteomes" id="UP000601435"/>
    </source>
</evidence>
<feature type="region of interest" description="Disordered" evidence="1">
    <location>
        <begin position="1486"/>
        <end position="1512"/>
    </location>
</feature>
<feature type="compositionally biased region" description="Low complexity" evidence="1">
    <location>
        <begin position="972"/>
        <end position="987"/>
    </location>
</feature>
<feature type="region of interest" description="Disordered" evidence="1">
    <location>
        <begin position="1763"/>
        <end position="1785"/>
    </location>
</feature>
<accession>A0A812SKF9</accession>
<dbReference type="OrthoDB" id="419585at2759"/>
<protein>
    <submittedName>
        <fullName evidence="2">Uncharacterized protein</fullName>
    </submittedName>
</protein>
<feature type="region of interest" description="Disordered" evidence="1">
    <location>
        <begin position="846"/>
        <end position="868"/>
    </location>
</feature>
<keyword evidence="3" id="KW-1185">Reference proteome</keyword>
<feature type="non-terminal residue" evidence="2">
    <location>
        <position position="2303"/>
    </location>
</feature>
<organism evidence="2 3">
    <name type="scientific">Symbiodinium necroappetens</name>
    <dbReference type="NCBI Taxonomy" id="1628268"/>
    <lineage>
        <taxon>Eukaryota</taxon>
        <taxon>Sar</taxon>
        <taxon>Alveolata</taxon>
        <taxon>Dinophyceae</taxon>
        <taxon>Suessiales</taxon>
        <taxon>Symbiodiniaceae</taxon>
        <taxon>Symbiodinium</taxon>
    </lineage>
</organism>
<proteinExistence type="predicted"/>
<reference evidence="2" key="1">
    <citation type="submission" date="2021-02" db="EMBL/GenBank/DDBJ databases">
        <authorList>
            <person name="Dougan E. K."/>
            <person name="Rhodes N."/>
            <person name="Thang M."/>
            <person name="Chan C."/>
        </authorList>
    </citation>
    <scope>NUCLEOTIDE SEQUENCE</scope>
</reference>